<feature type="compositionally biased region" description="Low complexity" evidence="1">
    <location>
        <begin position="260"/>
        <end position="270"/>
    </location>
</feature>
<keyword evidence="2" id="KW-0472">Membrane</keyword>
<dbReference type="Proteomes" id="UP001291653">
    <property type="component" value="Unassembled WGS sequence"/>
</dbReference>
<feature type="compositionally biased region" description="Pro residues" evidence="1">
    <location>
        <begin position="271"/>
        <end position="280"/>
    </location>
</feature>
<dbReference type="RefSeq" id="WP_323447997.1">
    <property type="nucleotide sequence ID" value="NZ_BSBI01000006.1"/>
</dbReference>
<evidence type="ECO:0000313" key="4">
    <source>
        <dbReference type="Proteomes" id="UP001291653"/>
    </source>
</evidence>
<comment type="caution">
    <text evidence="3">The sequence shown here is derived from an EMBL/GenBank/DDBJ whole genome shotgun (WGS) entry which is preliminary data.</text>
</comment>
<feature type="region of interest" description="Disordered" evidence="1">
    <location>
        <begin position="85"/>
        <end position="160"/>
    </location>
</feature>
<feature type="compositionally biased region" description="Basic and acidic residues" evidence="1">
    <location>
        <begin position="118"/>
        <end position="128"/>
    </location>
</feature>
<name>A0ABQ5P038_9ACTN</name>
<sequence length="346" mass="34372">MTSSSGMDEDGLRRLFQDTVGGLAPTDGALDHLRRAVPARRARKRQALVGVAAAALLLGTAIPAFVHVAGTGTSDKDARVNLGRVQDAHGGTGQIPTKGGTAEKSLAERSDGPTTPPDRPKKESRTPQRPDGTTPGTGSGAGGGTGSVPVPPRGNAEPLQTRCDASQLTVALAESGAPGADGSVYGTFRIVNASGDTCTVEDPGTISLQNSGAADPAKLTVLRHTPGGPAAGLPDPSQEAPALLLAPQTSYEVRFAWMPSESCPTTGESPSPTPSEPPVPGEAGGGGGAETSADGMAPQLITESGGTADGSVTVSLVADSAPTAETSIPNACAGTVYQTGLLATSA</sequence>
<evidence type="ECO:0000256" key="1">
    <source>
        <dbReference type="SAM" id="MobiDB-lite"/>
    </source>
</evidence>
<accession>A0ABQ5P038</accession>
<feature type="transmembrane region" description="Helical" evidence="2">
    <location>
        <begin position="47"/>
        <end position="66"/>
    </location>
</feature>
<gene>
    <name evidence="3" type="ORF">SYYSPA8_16680</name>
</gene>
<keyword evidence="2" id="KW-0812">Transmembrane</keyword>
<evidence type="ECO:0000256" key="2">
    <source>
        <dbReference type="SAM" id="Phobius"/>
    </source>
</evidence>
<feature type="region of interest" description="Disordered" evidence="1">
    <location>
        <begin position="260"/>
        <end position="310"/>
    </location>
</feature>
<organism evidence="3 4">
    <name type="scientific">Streptomyces yaizuensis</name>
    <dbReference type="NCBI Taxonomy" id="2989713"/>
    <lineage>
        <taxon>Bacteria</taxon>
        <taxon>Bacillati</taxon>
        <taxon>Actinomycetota</taxon>
        <taxon>Actinomycetes</taxon>
        <taxon>Kitasatosporales</taxon>
        <taxon>Streptomycetaceae</taxon>
        <taxon>Streptomyces</taxon>
    </lineage>
</organism>
<protein>
    <submittedName>
        <fullName evidence="3">DUF4232 domain-containing protein</fullName>
    </submittedName>
</protein>
<keyword evidence="2" id="KW-1133">Transmembrane helix</keyword>
<feature type="compositionally biased region" description="Polar residues" evidence="1">
    <location>
        <begin position="301"/>
        <end position="310"/>
    </location>
</feature>
<keyword evidence="4" id="KW-1185">Reference proteome</keyword>
<reference evidence="3 4" key="1">
    <citation type="submission" date="2022-10" db="EMBL/GenBank/DDBJ databases">
        <title>Draft genome sequence of Streptomyces sp. YSPA8.</title>
        <authorList>
            <person name="Moriuchi R."/>
            <person name="Dohra H."/>
            <person name="Yamamura H."/>
            <person name="Kodani S."/>
        </authorList>
    </citation>
    <scope>NUCLEOTIDE SEQUENCE [LARGE SCALE GENOMIC DNA]</scope>
    <source>
        <strain evidence="3 4">YSPA8</strain>
    </source>
</reference>
<evidence type="ECO:0000313" key="3">
    <source>
        <dbReference type="EMBL" id="GLF95955.1"/>
    </source>
</evidence>
<proteinExistence type="predicted"/>
<feature type="compositionally biased region" description="Gly residues" evidence="1">
    <location>
        <begin position="135"/>
        <end position="146"/>
    </location>
</feature>
<dbReference type="EMBL" id="BSBI01000006">
    <property type="protein sequence ID" value="GLF95955.1"/>
    <property type="molecule type" value="Genomic_DNA"/>
</dbReference>